<evidence type="ECO:0000259" key="9">
    <source>
        <dbReference type="Pfam" id="PF08158"/>
    </source>
</evidence>
<evidence type="ECO:0000256" key="3">
    <source>
        <dbReference type="ARBA" id="ARBA00022517"/>
    </source>
</evidence>
<feature type="domain" description="SDA1 C-terminal" evidence="10">
    <location>
        <begin position="710"/>
        <end position="754"/>
    </location>
</feature>
<feature type="domain" description="SDA1 N-terminal" evidence="9">
    <location>
        <begin position="69"/>
        <end position="438"/>
    </location>
</feature>
<comment type="function">
    <text evidence="6">Required for 60S pre-ribosomal subunits export to the cytoplasm.</text>
</comment>
<dbReference type="InterPro" id="IPR027312">
    <property type="entry name" value="Sda1"/>
</dbReference>
<evidence type="ECO:0000256" key="5">
    <source>
        <dbReference type="ARBA" id="ARBA00023242"/>
    </source>
</evidence>
<evidence type="ECO:0000259" key="10">
    <source>
        <dbReference type="Pfam" id="PF21638"/>
    </source>
</evidence>
<comment type="similarity">
    <text evidence="1 6">Belongs to the SDA1 family.</text>
</comment>
<evidence type="ECO:0000259" key="8">
    <source>
        <dbReference type="Pfam" id="PF05285"/>
    </source>
</evidence>
<dbReference type="PANTHER" id="PTHR12730">
    <property type="entry name" value="HSDA/SDA1-RELATED"/>
    <property type="match status" value="1"/>
</dbReference>
<sequence>MGKRKLGALEKVEADLPNLQYKIRRDPMSYRENFVDQYNQYQSNYAIFVAAPSTSDNSSIISLKEYVDFVAHVADCYPGITKDFPQDLITLLEVHHADLEGELREKIVGSLVLLRNKDIIDSTLLLNTLFPLLITTSSKTLRAFLFSKIISDLRSSNVKSTNHKLNRSVQTLLHNLITSDRNSPKGLWAVKITRELWKRQIWTDSKAVEIMKEAALADSEKVIVGGVRFFLGGDKEREEALEDDSSDEEGVDMSKLRHQAGINKKSKKRSKDLRKAAASVKKDERKKNAPHPLNFSALHLLHDPQGFAEQLFNKHLLPQKSKLSLEHKLIVLQLVTRLVGLHQLTLVTLYSWFLKFLRPRQQSVTTYLACLAQATHAQVPPDLLTPCIQQIANEFVSEASASEVASAGLNAIRETCARQPLAMEDTLLQDLVMYRKSKDKGVVMAAKGLMSLYREKDPEKLKRRDRGKEAAMSLRSGEKKELRFGEQVTDENIAGIELLEAWKEEERLKRRAEKGLATDDEDSEDDVEKEDVAGWKNWDAESDDSDDSGGWIDVESDGEEIEISDSEDDRPSKKAKLDKAATATNGDKSKDSTGVDASPETKPEPEKKPSTFATTRILTPADLTKLRELQQSQNIAAKLPAGLRKKALTSSTLPPRHSDDPLTAAQIEGLSKFSHKSTKEEKIALAKADREDKHQSTTAKRKEKKRGEGKSTTNKEKAREKNFFMTLGKAKRKSKRSLGEARKVLKGHVYRSKHGGKRGNAGN</sequence>
<feature type="compositionally biased region" description="Basic and acidic residues" evidence="7">
    <location>
        <begin position="677"/>
        <end position="695"/>
    </location>
</feature>
<keyword evidence="4 6" id="KW-0653">Protein transport</keyword>
<dbReference type="OrthoDB" id="2196187at2759"/>
<protein>
    <recommendedName>
        <fullName evidence="6">Protein SDA1</fullName>
    </recommendedName>
</protein>
<feature type="region of interest" description="Disordered" evidence="7">
    <location>
        <begin position="511"/>
        <end position="763"/>
    </location>
</feature>
<proteinExistence type="inferred from homology"/>
<evidence type="ECO:0000313" key="12">
    <source>
        <dbReference type="Proteomes" id="UP000800235"/>
    </source>
</evidence>
<feature type="compositionally biased region" description="Basic and acidic residues" evidence="7">
    <location>
        <begin position="587"/>
        <end position="609"/>
    </location>
</feature>
<name>A0A9P4NTC4_9PEZI</name>
<comment type="caution">
    <text evidence="11">The sequence shown here is derived from an EMBL/GenBank/DDBJ whole genome shotgun (WGS) entry which is preliminary data.</text>
</comment>
<dbReference type="AlphaFoldDB" id="A0A9P4NTC4"/>
<dbReference type="Pfam" id="PF21638">
    <property type="entry name" value="SDA1_C"/>
    <property type="match status" value="1"/>
</dbReference>
<dbReference type="GO" id="GO:0000055">
    <property type="term" value="P:ribosomal large subunit export from nucleus"/>
    <property type="evidence" value="ECO:0007669"/>
    <property type="project" value="UniProtKB-UniRule"/>
</dbReference>
<dbReference type="Proteomes" id="UP000800235">
    <property type="component" value="Unassembled WGS sequence"/>
</dbReference>
<dbReference type="PANTHER" id="PTHR12730:SF0">
    <property type="entry name" value="PROTEIN SDA1 HOMOLOG"/>
    <property type="match status" value="1"/>
</dbReference>
<feature type="compositionally biased region" description="Basic and acidic residues" evidence="7">
    <location>
        <begin position="705"/>
        <end position="722"/>
    </location>
</feature>
<evidence type="ECO:0000256" key="7">
    <source>
        <dbReference type="SAM" id="MobiDB-lite"/>
    </source>
</evidence>
<feature type="compositionally biased region" description="Acidic residues" evidence="7">
    <location>
        <begin position="554"/>
        <end position="568"/>
    </location>
</feature>
<gene>
    <name evidence="11" type="ORF">EJ08DRAFT_697079</name>
</gene>
<dbReference type="Pfam" id="PF05285">
    <property type="entry name" value="SDA1_dom"/>
    <property type="match status" value="1"/>
</dbReference>
<evidence type="ECO:0000313" key="11">
    <source>
        <dbReference type="EMBL" id="KAF2430871.1"/>
    </source>
</evidence>
<feature type="compositionally biased region" description="Acidic residues" evidence="7">
    <location>
        <begin position="518"/>
        <end position="529"/>
    </location>
</feature>
<keyword evidence="5 6" id="KW-0539">Nucleus</keyword>
<feature type="compositionally biased region" description="Basic and acidic residues" evidence="7">
    <location>
        <begin position="569"/>
        <end position="579"/>
    </location>
</feature>
<accession>A0A9P4NTC4</accession>
<evidence type="ECO:0000256" key="1">
    <source>
        <dbReference type="ARBA" id="ARBA00005783"/>
    </source>
</evidence>
<dbReference type="GO" id="GO:0015031">
    <property type="term" value="P:protein transport"/>
    <property type="evidence" value="ECO:0007669"/>
    <property type="project" value="UniProtKB-KW"/>
</dbReference>
<keyword evidence="2 6" id="KW-0813">Transport</keyword>
<evidence type="ECO:0000256" key="2">
    <source>
        <dbReference type="ARBA" id="ARBA00022448"/>
    </source>
</evidence>
<keyword evidence="12" id="KW-1185">Reference proteome</keyword>
<feature type="domain" description="SDA1 middle" evidence="8">
    <location>
        <begin position="551"/>
        <end position="688"/>
    </location>
</feature>
<dbReference type="GO" id="GO:0042273">
    <property type="term" value="P:ribosomal large subunit biogenesis"/>
    <property type="evidence" value="ECO:0007669"/>
    <property type="project" value="UniProtKB-UniRule"/>
</dbReference>
<dbReference type="InterPro" id="IPR048292">
    <property type="entry name" value="SDA1_C"/>
</dbReference>
<feature type="compositionally biased region" description="Acidic residues" evidence="7">
    <location>
        <begin position="239"/>
        <end position="251"/>
    </location>
</feature>
<keyword evidence="3 6" id="KW-0690">Ribosome biogenesis</keyword>
<feature type="region of interest" description="Disordered" evidence="7">
    <location>
        <begin position="458"/>
        <end position="480"/>
    </location>
</feature>
<dbReference type="InterPro" id="IPR012977">
    <property type="entry name" value="SDA1_N"/>
</dbReference>
<reference evidence="11" key="1">
    <citation type="journal article" date="2020" name="Stud. Mycol.">
        <title>101 Dothideomycetes genomes: a test case for predicting lifestyles and emergence of pathogens.</title>
        <authorList>
            <person name="Haridas S."/>
            <person name="Albert R."/>
            <person name="Binder M."/>
            <person name="Bloem J."/>
            <person name="Labutti K."/>
            <person name="Salamov A."/>
            <person name="Andreopoulos B."/>
            <person name="Baker S."/>
            <person name="Barry K."/>
            <person name="Bills G."/>
            <person name="Bluhm B."/>
            <person name="Cannon C."/>
            <person name="Castanera R."/>
            <person name="Culley D."/>
            <person name="Daum C."/>
            <person name="Ezra D."/>
            <person name="Gonzalez J."/>
            <person name="Henrissat B."/>
            <person name="Kuo A."/>
            <person name="Liang C."/>
            <person name="Lipzen A."/>
            <person name="Lutzoni F."/>
            <person name="Magnuson J."/>
            <person name="Mondo S."/>
            <person name="Nolan M."/>
            <person name="Ohm R."/>
            <person name="Pangilinan J."/>
            <person name="Park H.-J."/>
            <person name="Ramirez L."/>
            <person name="Alfaro M."/>
            <person name="Sun H."/>
            <person name="Tritt A."/>
            <person name="Yoshinaga Y."/>
            <person name="Zwiers L.-H."/>
            <person name="Turgeon B."/>
            <person name="Goodwin S."/>
            <person name="Spatafora J."/>
            <person name="Crous P."/>
            <person name="Grigoriev I."/>
        </authorList>
    </citation>
    <scope>NUCLEOTIDE SEQUENCE</scope>
    <source>
        <strain evidence="11">CBS 130266</strain>
    </source>
</reference>
<dbReference type="GO" id="GO:0005730">
    <property type="term" value="C:nucleolus"/>
    <property type="evidence" value="ECO:0007669"/>
    <property type="project" value="UniProtKB-SubCell"/>
</dbReference>
<organism evidence="11 12">
    <name type="scientific">Tothia fuscella</name>
    <dbReference type="NCBI Taxonomy" id="1048955"/>
    <lineage>
        <taxon>Eukaryota</taxon>
        <taxon>Fungi</taxon>
        <taxon>Dikarya</taxon>
        <taxon>Ascomycota</taxon>
        <taxon>Pezizomycotina</taxon>
        <taxon>Dothideomycetes</taxon>
        <taxon>Pleosporomycetidae</taxon>
        <taxon>Venturiales</taxon>
        <taxon>Cylindrosympodiaceae</taxon>
        <taxon>Tothia</taxon>
    </lineage>
</organism>
<evidence type="ECO:0000256" key="4">
    <source>
        <dbReference type="ARBA" id="ARBA00022927"/>
    </source>
</evidence>
<feature type="region of interest" description="Disordered" evidence="7">
    <location>
        <begin position="239"/>
        <end position="272"/>
    </location>
</feature>
<evidence type="ECO:0000256" key="6">
    <source>
        <dbReference type="RuleBase" id="RU365057"/>
    </source>
</evidence>
<dbReference type="InterPro" id="IPR007949">
    <property type="entry name" value="SDA1_MD"/>
</dbReference>
<feature type="compositionally biased region" description="Basic and acidic residues" evidence="7">
    <location>
        <begin position="458"/>
        <end position="469"/>
    </location>
</feature>
<dbReference type="Pfam" id="PF08158">
    <property type="entry name" value="SDA1_HEAT"/>
    <property type="match status" value="1"/>
</dbReference>
<comment type="subcellular location">
    <subcellularLocation>
        <location evidence="6">Nucleus</location>
        <location evidence="6">Nucleolus</location>
    </subcellularLocation>
</comment>
<dbReference type="EMBL" id="MU007036">
    <property type="protein sequence ID" value="KAF2430871.1"/>
    <property type="molecule type" value="Genomic_DNA"/>
</dbReference>
<feature type="compositionally biased region" description="Basic residues" evidence="7">
    <location>
        <begin position="744"/>
        <end position="757"/>
    </location>
</feature>